<evidence type="ECO:0000256" key="1">
    <source>
        <dbReference type="SAM" id="SignalP"/>
    </source>
</evidence>
<proteinExistence type="predicted"/>
<feature type="signal peptide" evidence="1">
    <location>
        <begin position="1"/>
        <end position="22"/>
    </location>
</feature>
<dbReference type="EMBL" id="JBEZAM010000010">
    <property type="protein sequence ID" value="MEU7293663.1"/>
    <property type="molecule type" value="Genomic_DNA"/>
</dbReference>
<gene>
    <name evidence="2" type="ORF">AB0A76_10725</name>
</gene>
<sequence>MKIRPKHTALIALAAVVLTACSSEQELSYGGKATGDDLEVTVLRVEQGSAGDLSVLQNPDRYAGRTPYYVHYRVTKTADGAAKWPDLDVVGDDGRLTYLSIGPGFPTPTVDADGDVTMETAPEFTACTADDTDQKVFDSAPKGQSYTSCGVYLTDEGEKGPTRVEWLPESRKGHPIAVWK</sequence>
<accession>A0ABV3CVC0</accession>
<evidence type="ECO:0008006" key="4">
    <source>
        <dbReference type="Google" id="ProtNLM"/>
    </source>
</evidence>
<feature type="chain" id="PRO_5047222791" description="Lipoprotein" evidence="1">
    <location>
        <begin position="23"/>
        <end position="180"/>
    </location>
</feature>
<evidence type="ECO:0000313" key="3">
    <source>
        <dbReference type="Proteomes" id="UP001551210"/>
    </source>
</evidence>
<dbReference type="PROSITE" id="PS51257">
    <property type="entry name" value="PROKAR_LIPOPROTEIN"/>
    <property type="match status" value="1"/>
</dbReference>
<name>A0ABV3CVC0_STREX</name>
<dbReference type="RefSeq" id="WP_359205962.1">
    <property type="nucleotide sequence ID" value="NZ_JBEZAM010000010.1"/>
</dbReference>
<evidence type="ECO:0000313" key="2">
    <source>
        <dbReference type="EMBL" id="MEU7293663.1"/>
    </source>
</evidence>
<keyword evidence="1" id="KW-0732">Signal</keyword>
<organism evidence="2 3">
    <name type="scientific">Streptomyces exfoliatus</name>
    <name type="common">Streptomyces hydrogenans</name>
    <dbReference type="NCBI Taxonomy" id="1905"/>
    <lineage>
        <taxon>Bacteria</taxon>
        <taxon>Bacillati</taxon>
        <taxon>Actinomycetota</taxon>
        <taxon>Actinomycetes</taxon>
        <taxon>Kitasatosporales</taxon>
        <taxon>Streptomycetaceae</taxon>
        <taxon>Streptomyces</taxon>
    </lineage>
</organism>
<dbReference type="Proteomes" id="UP001551210">
    <property type="component" value="Unassembled WGS sequence"/>
</dbReference>
<protein>
    <recommendedName>
        <fullName evidence="4">Lipoprotein</fullName>
    </recommendedName>
</protein>
<reference evidence="2 3" key="1">
    <citation type="submission" date="2024-06" db="EMBL/GenBank/DDBJ databases">
        <title>The Natural Products Discovery Center: Release of the First 8490 Sequenced Strains for Exploring Actinobacteria Biosynthetic Diversity.</title>
        <authorList>
            <person name="Kalkreuter E."/>
            <person name="Kautsar S.A."/>
            <person name="Yang D."/>
            <person name="Bader C.D."/>
            <person name="Teijaro C.N."/>
            <person name="Fluegel L."/>
            <person name="Davis C.M."/>
            <person name="Simpson J.R."/>
            <person name="Lauterbach L."/>
            <person name="Steele A.D."/>
            <person name="Gui C."/>
            <person name="Meng S."/>
            <person name="Li G."/>
            <person name="Viehrig K."/>
            <person name="Ye F."/>
            <person name="Su P."/>
            <person name="Kiefer A.F."/>
            <person name="Nichols A."/>
            <person name="Cepeda A.J."/>
            <person name="Yan W."/>
            <person name="Fan B."/>
            <person name="Jiang Y."/>
            <person name="Adhikari A."/>
            <person name="Zheng C.-J."/>
            <person name="Schuster L."/>
            <person name="Cowan T.M."/>
            <person name="Smanski M.J."/>
            <person name="Chevrette M.G."/>
            <person name="De Carvalho L.P.S."/>
            <person name="Shen B."/>
        </authorList>
    </citation>
    <scope>NUCLEOTIDE SEQUENCE [LARGE SCALE GENOMIC DNA]</scope>
    <source>
        <strain evidence="2 3">NPDC045705</strain>
    </source>
</reference>
<comment type="caution">
    <text evidence="2">The sequence shown here is derived from an EMBL/GenBank/DDBJ whole genome shotgun (WGS) entry which is preliminary data.</text>
</comment>
<keyword evidence="3" id="KW-1185">Reference proteome</keyword>